<dbReference type="AlphaFoldDB" id="A0A9P8Q6D7"/>
<evidence type="ECO:0000313" key="2">
    <source>
        <dbReference type="Proteomes" id="UP000774326"/>
    </source>
</evidence>
<keyword evidence="2" id="KW-1185">Reference proteome</keyword>
<evidence type="ECO:0000313" key="1">
    <source>
        <dbReference type="EMBL" id="KAH3684817.1"/>
    </source>
</evidence>
<dbReference type="EMBL" id="JAEUBG010002305">
    <property type="protein sequence ID" value="KAH3684817.1"/>
    <property type="molecule type" value="Genomic_DNA"/>
</dbReference>
<dbReference type="Proteomes" id="UP000774326">
    <property type="component" value="Unassembled WGS sequence"/>
</dbReference>
<organism evidence="1 2">
    <name type="scientific">Wickerhamomyces pijperi</name>
    <name type="common">Yeast</name>
    <name type="synonym">Pichia pijperi</name>
    <dbReference type="NCBI Taxonomy" id="599730"/>
    <lineage>
        <taxon>Eukaryota</taxon>
        <taxon>Fungi</taxon>
        <taxon>Dikarya</taxon>
        <taxon>Ascomycota</taxon>
        <taxon>Saccharomycotina</taxon>
        <taxon>Saccharomycetes</taxon>
        <taxon>Phaffomycetales</taxon>
        <taxon>Wickerhamomycetaceae</taxon>
        <taxon>Wickerhamomyces</taxon>
    </lineage>
</organism>
<proteinExistence type="predicted"/>
<reference evidence="1" key="2">
    <citation type="submission" date="2021-01" db="EMBL/GenBank/DDBJ databases">
        <authorList>
            <person name="Schikora-Tamarit M.A."/>
        </authorList>
    </citation>
    <scope>NUCLEOTIDE SEQUENCE</scope>
    <source>
        <strain evidence="1">CBS2887</strain>
    </source>
</reference>
<reference evidence="1" key="1">
    <citation type="journal article" date="2021" name="Open Biol.">
        <title>Shared evolutionary footprints suggest mitochondrial oxidative damage underlies multiple complex I losses in fungi.</title>
        <authorList>
            <person name="Schikora-Tamarit M.A."/>
            <person name="Marcet-Houben M."/>
            <person name="Nosek J."/>
            <person name="Gabaldon T."/>
        </authorList>
    </citation>
    <scope>NUCLEOTIDE SEQUENCE</scope>
    <source>
        <strain evidence="1">CBS2887</strain>
    </source>
</reference>
<protein>
    <submittedName>
        <fullName evidence="1">Uncharacterized protein</fullName>
    </submittedName>
</protein>
<sequence>MNDEFERDFSVEVDVDAAVVETELNVDCRELTRERKAVNSSILDLISNSDFVGSRIDNSVKLNERR</sequence>
<name>A0A9P8Q6D7_WICPI</name>
<gene>
    <name evidence="1" type="ORF">WICPIJ_004212</name>
</gene>
<comment type="caution">
    <text evidence="1">The sequence shown here is derived from an EMBL/GenBank/DDBJ whole genome shotgun (WGS) entry which is preliminary data.</text>
</comment>
<accession>A0A9P8Q6D7</accession>